<dbReference type="InterPro" id="IPR036366">
    <property type="entry name" value="PGBDSf"/>
</dbReference>
<proteinExistence type="predicted"/>
<keyword evidence="4" id="KW-1185">Reference proteome</keyword>
<comment type="caution">
    <text evidence="3">The sequence shown here is derived from an EMBL/GenBank/DDBJ whole genome shotgun (WGS) entry which is preliminary data.</text>
</comment>
<evidence type="ECO:0000313" key="4">
    <source>
        <dbReference type="Proteomes" id="UP000646053"/>
    </source>
</evidence>
<organism evidence="3 4">
    <name type="scientific">Myxacorys almedinensis A</name>
    <dbReference type="NCBI Taxonomy" id="2690445"/>
    <lineage>
        <taxon>Bacteria</taxon>
        <taxon>Bacillati</taxon>
        <taxon>Cyanobacteriota</taxon>
        <taxon>Cyanophyceae</taxon>
        <taxon>Leptolyngbyales</taxon>
        <taxon>Leptolyngbyaceae</taxon>
        <taxon>Myxacorys</taxon>
        <taxon>Myxacorys almedinensis</taxon>
    </lineage>
</organism>
<dbReference type="RefSeq" id="WP_162423125.1">
    <property type="nucleotide sequence ID" value="NZ_WVIE01000009.1"/>
</dbReference>
<protein>
    <submittedName>
        <fullName evidence="3">Peptidoglycan-binding protein</fullName>
    </submittedName>
</protein>
<gene>
    <name evidence="3" type="ORF">GS601_09990</name>
</gene>
<name>A0A8J7YZY3_9CYAN</name>
<feature type="region of interest" description="Disordered" evidence="1">
    <location>
        <begin position="124"/>
        <end position="149"/>
    </location>
</feature>
<dbReference type="InterPro" id="IPR036365">
    <property type="entry name" value="PGBD-like_sf"/>
</dbReference>
<evidence type="ECO:0000313" key="3">
    <source>
        <dbReference type="EMBL" id="NDJ17617.1"/>
    </source>
</evidence>
<feature type="compositionally biased region" description="Low complexity" evidence="1">
    <location>
        <begin position="125"/>
        <end position="139"/>
    </location>
</feature>
<dbReference type="Pfam" id="PF01471">
    <property type="entry name" value="PG_binding_1"/>
    <property type="match status" value="2"/>
</dbReference>
<reference evidence="3" key="1">
    <citation type="submission" date="2019-12" db="EMBL/GenBank/DDBJ databases">
        <title>High-Quality draft genome sequences of three cyanobacteria isolated from the limestone walls of the Old Cathedral of Coimbra.</title>
        <authorList>
            <person name="Tiago I."/>
            <person name="Soares F."/>
            <person name="Portugal A."/>
        </authorList>
    </citation>
    <scope>NUCLEOTIDE SEQUENCE</scope>
    <source>
        <strain evidence="3">A</strain>
    </source>
</reference>
<dbReference type="InterPro" id="IPR002477">
    <property type="entry name" value="Peptidoglycan-bd-like"/>
</dbReference>
<dbReference type="Gene3D" id="1.10.101.10">
    <property type="entry name" value="PGBD-like superfamily/PGBD"/>
    <property type="match status" value="2"/>
</dbReference>
<dbReference type="EMBL" id="WVIE01000009">
    <property type="protein sequence ID" value="NDJ17617.1"/>
    <property type="molecule type" value="Genomic_DNA"/>
</dbReference>
<dbReference type="AlphaFoldDB" id="A0A8J7YZY3"/>
<dbReference type="SUPFAM" id="SSF47090">
    <property type="entry name" value="PGBD-like"/>
    <property type="match status" value="2"/>
</dbReference>
<evidence type="ECO:0000259" key="2">
    <source>
        <dbReference type="Pfam" id="PF01471"/>
    </source>
</evidence>
<sequence>MEFPRKLTAIFVARLMHTTAKQAHWQRYSLLVGVLIASCLVPTAALSQIGGVTRSLLREGSQGAEVTELQSTLTLLGFFNGAVDGVFGNNTAEAVTRFQQAAGVEQDGIVGQATWNRLFPPTSISATLPAPSQPSTPSAPANPAPTPYPILRRGARGAAVIGLQSRLRAIGVFSGEVDGVFGDETLAGVEEAQRQLNLEPDGIVGPSTWEALLR</sequence>
<dbReference type="Proteomes" id="UP000646053">
    <property type="component" value="Unassembled WGS sequence"/>
</dbReference>
<feature type="domain" description="Peptidoglycan binding-like" evidence="2">
    <location>
        <begin position="62"/>
        <end position="118"/>
    </location>
</feature>
<evidence type="ECO:0000256" key="1">
    <source>
        <dbReference type="SAM" id="MobiDB-lite"/>
    </source>
</evidence>
<feature type="domain" description="Peptidoglycan binding-like" evidence="2">
    <location>
        <begin position="156"/>
        <end position="212"/>
    </location>
</feature>
<accession>A0A8J7YZY3</accession>